<keyword evidence="3" id="KW-0240">DNA-directed RNA polymerase</keyword>
<dbReference type="PROSITE" id="PS01154">
    <property type="entry name" value="RNA_POL_L_13KD"/>
    <property type="match status" value="1"/>
</dbReference>
<dbReference type="CDD" id="cd06926">
    <property type="entry name" value="RNAP_II_RPB11"/>
    <property type="match status" value="1"/>
</dbReference>
<evidence type="ECO:0000313" key="10">
    <source>
        <dbReference type="EMBL" id="GAV02227.1"/>
    </source>
</evidence>
<dbReference type="GO" id="GO:0046983">
    <property type="term" value="F:protein dimerization activity"/>
    <property type="evidence" value="ECO:0007669"/>
    <property type="project" value="InterPro"/>
</dbReference>
<dbReference type="PANTHER" id="PTHR13946:SF16">
    <property type="entry name" value="DNA-DIRECTED RNA POLYMERASE II SUBUNIT RPB11"/>
    <property type="match status" value="1"/>
</dbReference>
<dbReference type="InterPro" id="IPR008193">
    <property type="entry name" value="RNA_pol_Rpb11_13-16kDa_CS"/>
</dbReference>
<evidence type="ECO:0000256" key="5">
    <source>
        <dbReference type="ARBA" id="ARBA00023242"/>
    </source>
</evidence>
<evidence type="ECO:0000313" key="11">
    <source>
        <dbReference type="Proteomes" id="UP000186922"/>
    </source>
</evidence>
<keyword evidence="5" id="KW-0539">Nucleus</keyword>
<dbReference type="SUPFAM" id="SSF55257">
    <property type="entry name" value="RBP11-like subunits of RNA polymerase"/>
    <property type="match status" value="1"/>
</dbReference>
<dbReference type="GO" id="GO:0005665">
    <property type="term" value="C:RNA polymerase II, core complex"/>
    <property type="evidence" value="ECO:0007669"/>
    <property type="project" value="InterPro"/>
</dbReference>
<proteinExistence type="inferred from homology"/>
<dbReference type="InterPro" id="IPR009025">
    <property type="entry name" value="RBP11-like_dimer"/>
</dbReference>
<feature type="domain" description="DNA-directed RNA polymerase RBP11-like dimerisation" evidence="9">
    <location>
        <begin position="31"/>
        <end position="103"/>
    </location>
</feature>
<dbReference type="InterPro" id="IPR037685">
    <property type="entry name" value="RBP11"/>
</dbReference>
<comment type="subcellular location">
    <subcellularLocation>
        <location evidence="1">Nucleus</location>
    </subcellularLocation>
</comment>
<evidence type="ECO:0000256" key="3">
    <source>
        <dbReference type="ARBA" id="ARBA00022478"/>
    </source>
</evidence>
<dbReference type="Pfam" id="PF13656">
    <property type="entry name" value="RNA_pol_L_2"/>
    <property type="match status" value="1"/>
</dbReference>
<evidence type="ECO:0000256" key="7">
    <source>
        <dbReference type="ARBA" id="ARBA00025751"/>
    </source>
</evidence>
<evidence type="ECO:0000256" key="2">
    <source>
        <dbReference type="ARBA" id="ARBA00011730"/>
    </source>
</evidence>
<name>A0A1D1VKT8_RAMVA</name>
<keyword evidence="4" id="KW-0804">Transcription</keyword>
<dbReference type="Gene3D" id="3.30.1360.10">
    <property type="entry name" value="RNA polymerase, RBP11-like subunit"/>
    <property type="match status" value="1"/>
</dbReference>
<dbReference type="GO" id="GO:0006366">
    <property type="term" value="P:transcription by RNA polymerase II"/>
    <property type="evidence" value="ECO:0007669"/>
    <property type="project" value="InterPro"/>
</dbReference>
<protein>
    <recommendedName>
        <fullName evidence="8">DNA-directed RNA polymerase II subunit J</fullName>
    </recommendedName>
</protein>
<organism evidence="10 11">
    <name type="scientific">Ramazzottius varieornatus</name>
    <name type="common">Water bear</name>
    <name type="synonym">Tardigrade</name>
    <dbReference type="NCBI Taxonomy" id="947166"/>
    <lineage>
        <taxon>Eukaryota</taxon>
        <taxon>Metazoa</taxon>
        <taxon>Ecdysozoa</taxon>
        <taxon>Tardigrada</taxon>
        <taxon>Eutardigrada</taxon>
        <taxon>Parachela</taxon>
        <taxon>Hypsibioidea</taxon>
        <taxon>Ramazzottiidae</taxon>
        <taxon>Ramazzottius</taxon>
    </lineage>
</organism>
<dbReference type="HAMAP" id="MF_00261">
    <property type="entry name" value="RNApol_arch_Rpo11"/>
    <property type="match status" value="1"/>
</dbReference>
<reference evidence="10 11" key="1">
    <citation type="journal article" date="2016" name="Nat. Commun.">
        <title>Extremotolerant tardigrade genome and improved radiotolerance of human cultured cells by tardigrade-unique protein.</title>
        <authorList>
            <person name="Hashimoto T."/>
            <person name="Horikawa D.D."/>
            <person name="Saito Y."/>
            <person name="Kuwahara H."/>
            <person name="Kozuka-Hata H."/>
            <person name="Shin-I T."/>
            <person name="Minakuchi Y."/>
            <person name="Ohishi K."/>
            <person name="Motoyama A."/>
            <person name="Aizu T."/>
            <person name="Enomoto A."/>
            <person name="Kondo K."/>
            <person name="Tanaka S."/>
            <person name="Hara Y."/>
            <person name="Koshikawa S."/>
            <person name="Sagara H."/>
            <person name="Miura T."/>
            <person name="Yokobori S."/>
            <person name="Miyagawa K."/>
            <person name="Suzuki Y."/>
            <person name="Kubo T."/>
            <person name="Oyama M."/>
            <person name="Kohara Y."/>
            <person name="Fujiyama A."/>
            <person name="Arakawa K."/>
            <person name="Katayama T."/>
            <person name="Toyoda A."/>
            <person name="Kunieda T."/>
        </authorList>
    </citation>
    <scope>NUCLEOTIDE SEQUENCE [LARGE SCALE GENOMIC DNA]</scope>
    <source>
        <strain evidence="10 11">YOKOZUNA-1</strain>
    </source>
</reference>
<dbReference type="GO" id="GO:0003677">
    <property type="term" value="F:DNA binding"/>
    <property type="evidence" value="ECO:0007669"/>
    <property type="project" value="InterPro"/>
</dbReference>
<dbReference type="FunFam" id="3.30.1360.10:FF:000003">
    <property type="entry name" value="DNA-directed RNA polymerase II subunit RPB11"/>
    <property type="match status" value="1"/>
</dbReference>
<evidence type="ECO:0000256" key="6">
    <source>
        <dbReference type="ARBA" id="ARBA00025149"/>
    </source>
</evidence>
<dbReference type="InterPro" id="IPR036603">
    <property type="entry name" value="RBP11-like"/>
</dbReference>
<sequence length="129" mass="14782">MNAPPAFESHLLYPGEKKITMEKDTKVPNAAIFTFNKEDHTLGNMLRAQLIKDPNVVFAGYKVPHPLENKFILRIQTTADYAPHEALNNAITDLLSELAYAEEQFNDEFRNFKVRHGRARQQHADDAEM</sequence>
<evidence type="ECO:0000256" key="8">
    <source>
        <dbReference type="ARBA" id="ARBA00081587"/>
    </source>
</evidence>
<dbReference type="OrthoDB" id="10248581at2759"/>
<dbReference type="GO" id="GO:0003899">
    <property type="term" value="F:DNA-directed RNA polymerase activity"/>
    <property type="evidence" value="ECO:0007669"/>
    <property type="project" value="InterPro"/>
</dbReference>
<comment type="subunit">
    <text evidence="2">Component of the RNA polymerase II (Pol II) complex consisting of 12 subunits.</text>
</comment>
<dbReference type="STRING" id="947166.A0A1D1VKT8"/>
<dbReference type="Proteomes" id="UP000186922">
    <property type="component" value="Unassembled WGS sequence"/>
</dbReference>
<accession>A0A1D1VKT8</accession>
<dbReference type="AlphaFoldDB" id="A0A1D1VKT8"/>
<comment type="caution">
    <text evidence="10">The sequence shown here is derived from an EMBL/GenBank/DDBJ whole genome shotgun (WGS) entry which is preliminary data.</text>
</comment>
<gene>
    <name evidence="10" type="primary">RvY_12820-1</name>
    <name evidence="10" type="synonym">RvY_12820.1</name>
    <name evidence="10" type="ORF">RvY_12820</name>
</gene>
<keyword evidence="11" id="KW-1185">Reference proteome</keyword>
<dbReference type="EMBL" id="BDGG01000008">
    <property type="protein sequence ID" value="GAV02227.1"/>
    <property type="molecule type" value="Genomic_DNA"/>
</dbReference>
<evidence type="ECO:0000256" key="4">
    <source>
        <dbReference type="ARBA" id="ARBA00023163"/>
    </source>
</evidence>
<comment type="function">
    <text evidence="6">DNA-dependent RNA polymerase catalyzes the transcription of DNA into RNA using the four ribonucleoside triphosphates as substrates. Component of RNA polymerase II which synthesizes mRNA precursors and many functional non-coding RNAs. Pol II is the central component of the basal RNA polymerase II transcription machinery. It is composed of mobile elements that move relative to each other. RPB11 is part of the core element with the central large cleft.</text>
</comment>
<dbReference type="InterPro" id="IPR022905">
    <property type="entry name" value="Rpo11-like"/>
</dbReference>
<evidence type="ECO:0000256" key="1">
    <source>
        <dbReference type="ARBA" id="ARBA00004123"/>
    </source>
</evidence>
<comment type="similarity">
    <text evidence="7">Belongs to the archaeal Rpo11/eukaryotic RPB11/RPC19 RNA polymerase subunit family.</text>
</comment>
<evidence type="ECO:0000259" key="9">
    <source>
        <dbReference type="Pfam" id="PF13656"/>
    </source>
</evidence>
<dbReference type="PANTHER" id="PTHR13946">
    <property type="entry name" value="DNA-DIRECTED RNA POLYMERASE I,II,III"/>
    <property type="match status" value="1"/>
</dbReference>